<keyword evidence="2" id="KW-1185">Reference proteome</keyword>
<protein>
    <submittedName>
        <fullName evidence="1">Uncharacterized protein</fullName>
    </submittedName>
</protein>
<proteinExistence type="predicted"/>
<reference evidence="1" key="1">
    <citation type="submission" date="2018-05" db="EMBL/GenBank/DDBJ databases">
        <title>Reclassification of Methylarcula marina and Methylarcula terricola as Paracoccus methylarcula sp.nov., comb.nov. and Paracoccus terricola comb.nov.</title>
        <authorList>
            <person name="Shmareva M.N."/>
            <person name="Doronina N.V."/>
            <person name="Vasilenko O.V."/>
            <person name="Tarlachkov S.V."/>
            <person name="Trotsenko Y.A."/>
        </authorList>
    </citation>
    <scope>NUCLEOTIDE SEQUENCE [LARGE SCALE GENOMIC DNA]</scope>
    <source>
        <strain evidence="1">VKM B-2159</strain>
    </source>
</reference>
<evidence type="ECO:0000313" key="1">
    <source>
        <dbReference type="EMBL" id="RNF34910.1"/>
    </source>
</evidence>
<evidence type="ECO:0000313" key="2">
    <source>
        <dbReference type="Proteomes" id="UP000238137"/>
    </source>
</evidence>
<dbReference type="AlphaFoldDB" id="A0A422QYE9"/>
<sequence length="69" mass="7318">MADLSQVFRSINIILTEFERNYHAMSCFPVSGTIGNLRQTGAIGQFVTGIAGFSAVTCGCPRMAPCMAG</sequence>
<name>A0A422QYE9_9RHOB</name>
<comment type="caution">
    <text evidence="1">The sequence shown here is derived from an EMBL/GenBank/DDBJ whole genome shotgun (WGS) entry which is preliminary data.</text>
</comment>
<gene>
    <name evidence="1" type="ORF">A7A09_007910</name>
</gene>
<organism evidence="1 2">
    <name type="scientific">Paracoccus methylarcula</name>
    <dbReference type="NCBI Taxonomy" id="72022"/>
    <lineage>
        <taxon>Bacteria</taxon>
        <taxon>Pseudomonadati</taxon>
        <taxon>Pseudomonadota</taxon>
        <taxon>Alphaproteobacteria</taxon>
        <taxon>Rhodobacterales</taxon>
        <taxon>Paracoccaceae</taxon>
        <taxon>Paracoccus</taxon>
    </lineage>
</organism>
<dbReference type="EMBL" id="PXNQ02000004">
    <property type="protein sequence ID" value="RNF34910.1"/>
    <property type="molecule type" value="Genomic_DNA"/>
</dbReference>
<accession>A0A422QYE9</accession>
<dbReference type="Proteomes" id="UP000238137">
    <property type="component" value="Unassembled WGS sequence"/>
</dbReference>